<organism evidence="2 3">
    <name type="scientific">Zoogloea dura</name>
    <dbReference type="NCBI Taxonomy" id="2728840"/>
    <lineage>
        <taxon>Bacteria</taxon>
        <taxon>Pseudomonadati</taxon>
        <taxon>Pseudomonadota</taxon>
        <taxon>Betaproteobacteria</taxon>
        <taxon>Rhodocyclales</taxon>
        <taxon>Zoogloeaceae</taxon>
        <taxon>Zoogloea</taxon>
    </lineage>
</organism>
<gene>
    <name evidence="2" type="ORF">HHL15_10545</name>
</gene>
<evidence type="ECO:0008006" key="4">
    <source>
        <dbReference type="Google" id="ProtNLM"/>
    </source>
</evidence>
<protein>
    <recommendedName>
        <fullName evidence="4">DUF4019 domain-containing protein</fullName>
    </recommendedName>
</protein>
<reference evidence="2 3" key="1">
    <citation type="submission" date="2020-04" db="EMBL/GenBank/DDBJ databases">
        <title>Zoogloea sp. G-4-1-14 isolated from soil.</title>
        <authorList>
            <person name="Dahal R.H."/>
        </authorList>
    </citation>
    <scope>NUCLEOTIDE SEQUENCE [LARGE SCALE GENOMIC DNA]</scope>
    <source>
        <strain evidence="2 3">G-4-1-14</strain>
    </source>
</reference>
<evidence type="ECO:0000313" key="2">
    <source>
        <dbReference type="EMBL" id="NML26180.1"/>
    </source>
</evidence>
<dbReference type="AlphaFoldDB" id="A0A848G4S9"/>
<dbReference type="EMBL" id="JABBGA010000007">
    <property type="protein sequence ID" value="NML26180.1"/>
    <property type="molecule type" value="Genomic_DNA"/>
</dbReference>
<name>A0A848G4S9_9RHOO</name>
<sequence length="343" mass="36809">MRRGPGLSLLLLALALPGAAAEAGPLPGETLTRIGQVAAIPADQRQVPGFAGAWRPAAAQGKVIDWIKGLQERATPACRELRVIDTVQAAPDLIEGGARPTHHALESWEVEACGKALRYDVWYRFEKGASRLVVVDAKGADFQAELDPPYRRLRELAEARRAEEAGGKARWLNLPLPPDTLPVANRSDGRGWLADFAPLGETLQDWTQLVSVQGLPRVSGNGQAVALLEGMQKARAARCGVPAGEVDLQPPGSNASHGVVAGTYLLCPQVPGTNYAEMAVVKAIEGPDWLYVVQRAWRLPSDSAEAVRRASRQPREAAEAFLAKVQLCNPALERSACPAPFPR</sequence>
<accession>A0A848G4S9</accession>
<dbReference type="RefSeq" id="WP_169145725.1">
    <property type="nucleotide sequence ID" value="NZ_JABBGA010000007.1"/>
</dbReference>
<evidence type="ECO:0000313" key="3">
    <source>
        <dbReference type="Proteomes" id="UP000580043"/>
    </source>
</evidence>
<comment type="caution">
    <text evidence="2">The sequence shown here is derived from an EMBL/GenBank/DDBJ whole genome shotgun (WGS) entry which is preliminary data.</text>
</comment>
<feature type="chain" id="PRO_5033061531" description="DUF4019 domain-containing protein" evidence="1">
    <location>
        <begin position="21"/>
        <end position="343"/>
    </location>
</feature>
<keyword evidence="3" id="KW-1185">Reference proteome</keyword>
<proteinExistence type="predicted"/>
<feature type="signal peptide" evidence="1">
    <location>
        <begin position="1"/>
        <end position="20"/>
    </location>
</feature>
<evidence type="ECO:0000256" key="1">
    <source>
        <dbReference type="SAM" id="SignalP"/>
    </source>
</evidence>
<keyword evidence="1" id="KW-0732">Signal</keyword>
<dbReference type="Proteomes" id="UP000580043">
    <property type="component" value="Unassembled WGS sequence"/>
</dbReference>